<dbReference type="GO" id="GO:0006260">
    <property type="term" value="P:DNA replication"/>
    <property type="evidence" value="ECO:0007669"/>
    <property type="project" value="UniProtKB-KW"/>
</dbReference>
<dbReference type="PANTHER" id="PTHR23389:SF9">
    <property type="entry name" value="DNA LIGASE"/>
    <property type="match status" value="1"/>
</dbReference>
<evidence type="ECO:0000256" key="3">
    <source>
        <dbReference type="ARBA" id="ARBA00022705"/>
    </source>
</evidence>
<dbReference type="SUPFAM" id="SSF52113">
    <property type="entry name" value="BRCT domain"/>
    <property type="match status" value="1"/>
</dbReference>
<feature type="active site" description="N6-AMP-lysine intermediate" evidence="11">
    <location>
        <position position="136"/>
    </location>
</feature>
<evidence type="ECO:0000256" key="6">
    <source>
        <dbReference type="ARBA" id="ARBA00022833"/>
    </source>
</evidence>
<dbReference type="PROSITE" id="PS01056">
    <property type="entry name" value="DNA_LIGASE_N2"/>
    <property type="match status" value="1"/>
</dbReference>
<dbReference type="SUPFAM" id="SSF50249">
    <property type="entry name" value="Nucleic acid-binding proteins"/>
    <property type="match status" value="1"/>
</dbReference>
<evidence type="ECO:0000256" key="7">
    <source>
        <dbReference type="ARBA" id="ARBA00022842"/>
    </source>
</evidence>
<dbReference type="Pfam" id="PF03120">
    <property type="entry name" value="OB_DNA_ligase"/>
    <property type="match status" value="1"/>
</dbReference>
<keyword evidence="11" id="KW-0464">Manganese</keyword>
<keyword evidence="9 11" id="KW-0234">DNA repair</keyword>
<dbReference type="NCBIfam" id="TIGR00575">
    <property type="entry name" value="dnlj"/>
    <property type="match status" value="1"/>
</dbReference>
<evidence type="ECO:0000256" key="8">
    <source>
        <dbReference type="ARBA" id="ARBA00023027"/>
    </source>
</evidence>
<evidence type="ECO:0000256" key="11">
    <source>
        <dbReference type="HAMAP-Rule" id="MF_01588"/>
    </source>
</evidence>
<feature type="binding site" evidence="11">
    <location>
        <begin position="57"/>
        <end position="61"/>
    </location>
    <ligand>
        <name>NAD(+)</name>
        <dbReference type="ChEBI" id="CHEBI:57540"/>
    </ligand>
</feature>
<keyword evidence="5 11" id="KW-0227">DNA damage</keyword>
<feature type="binding site" evidence="11">
    <location>
        <begin position="105"/>
        <end position="106"/>
    </location>
    <ligand>
        <name>NAD(+)</name>
        <dbReference type="ChEBI" id="CHEBI:57540"/>
    </ligand>
</feature>
<evidence type="ECO:0000256" key="5">
    <source>
        <dbReference type="ARBA" id="ARBA00022763"/>
    </source>
</evidence>
<name>A0ABD6D0L0_9EURY</name>
<dbReference type="Gene3D" id="3.30.470.30">
    <property type="entry name" value="DNA ligase/mRNA capping enzyme"/>
    <property type="match status" value="1"/>
</dbReference>
<comment type="caution">
    <text evidence="13">The sequence shown here is derived from an EMBL/GenBank/DDBJ whole genome shotgun (WGS) entry which is preliminary data.</text>
</comment>
<dbReference type="SMART" id="SM00292">
    <property type="entry name" value="BRCT"/>
    <property type="match status" value="1"/>
</dbReference>
<evidence type="ECO:0000256" key="10">
    <source>
        <dbReference type="ARBA" id="ARBA00034005"/>
    </source>
</evidence>
<dbReference type="SMART" id="SM00278">
    <property type="entry name" value="HhH1"/>
    <property type="match status" value="4"/>
</dbReference>
<dbReference type="Gene3D" id="1.10.287.610">
    <property type="entry name" value="Helix hairpin bin"/>
    <property type="match status" value="1"/>
</dbReference>
<dbReference type="Pfam" id="PF00533">
    <property type="entry name" value="BRCT"/>
    <property type="match status" value="1"/>
</dbReference>
<feature type="binding site" evidence="11">
    <location>
        <position position="157"/>
    </location>
    <ligand>
        <name>NAD(+)</name>
        <dbReference type="ChEBI" id="CHEBI:57540"/>
    </ligand>
</feature>
<feature type="binding site" evidence="11">
    <location>
        <position position="307"/>
    </location>
    <ligand>
        <name>NAD(+)</name>
        <dbReference type="ChEBI" id="CHEBI:57540"/>
    </ligand>
</feature>
<dbReference type="InterPro" id="IPR036420">
    <property type="entry name" value="BRCT_dom_sf"/>
</dbReference>
<dbReference type="EC" id="6.5.1.2" evidence="11"/>
<dbReference type="InterPro" id="IPR010994">
    <property type="entry name" value="RuvA_2-like"/>
</dbReference>
<dbReference type="SUPFAM" id="SSF56091">
    <property type="entry name" value="DNA ligase/mRNA capping enzyme, catalytic domain"/>
    <property type="match status" value="1"/>
</dbReference>
<dbReference type="PIRSF" id="PIRSF001604">
    <property type="entry name" value="LigA"/>
    <property type="match status" value="1"/>
</dbReference>
<dbReference type="GO" id="GO:0006281">
    <property type="term" value="P:DNA repair"/>
    <property type="evidence" value="ECO:0007669"/>
    <property type="project" value="UniProtKB-KW"/>
</dbReference>
<dbReference type="Gene3D" id="6.20.10.30">
    <property type="match status" value="1"/>
</dbReference>
<dbReference type="InterPro" id="IPR001357">
    <property type="entry name" value="BRCT_dom"/>
</dbReference>
<comment type="similarity">
    <text evidence="11">Belongs to the NAD-dependent DNA ligase family. LigA subfamily.</text>
</comment>
<dbReference type="Pfam" id="PF12826">
    <property type="entry name" value="HHH_2"/>
    <property type="match status" value="1"/>
</dbReference>
<comment type="cofactor">
    <cofactor evidence="11">
        <name>Mg(2+)</name>
        <dbReference type="ChEBI" id="CHEBI:18420"/>
    </cofactor>
    <cofactor evidence="11">
        <name>Mn(2+)</name>
        <dbReference type="ChEBI" id="CHEBI:29035"/>
    </cofactor>
</comment>
<dbReference type="InterPro" id="IPR013839">
    <property type="entry name" value="DNAligase_adenylation"/>
</dbReference>
<organism evidence="13 14">
    <name type="scientific">Haloplanus ruber</name>
    <dbReference type="NCBI Taxonomy" id="869892"/>
    <lineage>
        <taxon>Archaea</taxon>
        <taxon>Methanobacteriati</taxon>
        <taxon>Methanobacteriota</taxon>
        <taxon>Stenosarchaea group</taxon>
        <taxon>Halobacteria</taxon>
        <taxon>Halobacteriales</taxon>
        <taxon>Haloferacaceae</taxon>
        <taxon>Haloplanus</taxon>
    </lineage>
</organism>
<feature type="binding site" evidence="11">
    <location>
        <position position="331"/>
    </location>
    <ligand>
        <name>NAD(+)</name>
        <dbReference type="ChEBI" id="CHEBI:57540"/>
    </ligand>
</feature>
<dbReference type="Pfam" id="PF01653">
    <property type="entry name" value="DNA_ligase_aden"/>
    <property type="match status" value="1"/>
</dbReference>
<dbReference type="AlphaFoldDB" id="A0ABD6D0L0"/>
<protein>
    <recommendedName>
        <fullName evidence="11">DNA ligase</fullName>
        <ecNumber evidence="11">6.5.1.2</ecNumber>
    </recommendedName>
    <alternativeName>
        <fullName evidence="11">Polydeoxyribonucleotide synthase [NAD(+)]</fullName>
    </alternativeName>
</protein>
<feature type="binding site" evidence="11">
    <location>
        <position position="427"/>
    </location>
    <ligand>
        <name>Zn(2+)</name>
        <dbReference type="ChEBI" id="CHEBI:29105"/>
    </ligand>
</feature>
<dbReference type="InterPro" id="IPR041663">
    <property type="entry name" value="DisA/LigA_HHH"/>
</dbReference>
<dbReference type="Gene3D" id="1.10.150.20">
    <property type="entry name" value="5' to 3' exonuclease, C-terminal subdomain"/>
    <property type="match status" value="2"/>
</dbReference>
<evidence type="ECO:0000256" key="4">
    <source>
        <dbReference type="ARBA" id="ARBA00022723"/>
    </source>
</evidence>
<dbReference type="InterPro" id="IPR033136">
    <property type="entry name" value="DNA_ligase_CS"/>
</dbReference>
<accession>A0ABD6D0L0</accession>
<evidence type="ECO:0000256" key="9">
    <source>
        <dbReference type="ARBA" id="ARBA00023204"/>
    </source>
</evidence>
<dbReference type="InterPro" id="IPR012340">
    <property type="entry name" value="NA-bd_OB-fold"/>
</dbReference>
<comment type="catalytic activity">
    <reaction evidence="10 11">
        <text>NAD(+) + (deoxyribonucleotide)n-3'-hydroxyl + 5'-phospho-(deoxyribonucleotide)m = (deoxyribonucleotide)n+m + AMP + beta-nicotinamide D-nucleotide.</text>
        <dbReference type="EC" id="6.5.1.2"/>
    </reaction>
</comment>
<dbReference type="SMART" id="SM00532">
    <property type="entry name" value="LIGANc"/>
    <property type="match status" value="1"/>
</dbReference>
<keyword evidence="8 11" id="KW-0520">NAD</keyword>
<keyword evidence="6 11" id="KW-0862">Zinc</keyword>
<dbReference type="GO" id="GO:0046872">
    <property type="term" value="F:metal ion binding"/>
    <property type="evidence" value="ECO:0007669"/>
    <property type="project" value="UniProtKB-KW"/>
</dbReference>
<dbReference type="HAMAP" id="MF_01588">
    <property type="entry name" value="DNA_ligase_A"/>
    <property type="match status" value="1"/>
</dbReference>
<keyword evidence="7 11" id="KW-0460">Magnesium</keyword>
<dbReference type="SUPFAM" id="SSF47781">
    <property type="entry name" value="RuvA domain 2-like"/>
    <property type="match status" value="1"/>
</dbReference>
<evidence type="ECO:0000313" key="13">
    <source>
        <dbReference type="EMBL" id="MFD1634501.1"/>
    </source>
</evidence>
<dbReference type="NCBIfam" id="NF005932">
    <property type="entry name" value="PRK07956.1"/>
    <property type="match status" value="1"/>
</dbReference>
<dbReference type="CDD" id="cd00114">
    <property type="entry name" value="LIGANc"/>
    <property type="match status" value="1"/>
</dbReference>
<evidence type="ECO:0000256" key="2">
    <source>
        <dbReference type="ARBA" id="ARBA00022598"/>
    </source>
</evidence>
<gene>
    <name evidence="11 13" type="primary">ligA</name>
    <name evidence="13" type="ORF">ACFSBJ_12280</name>
</gene>
<dbReference type="InterPro" id="IPR003583">
    <property type="entry name" value="Hlx-hairpin-Hlx_DNA-bd_motif"/>
</dbReference>
<comment type="function">
    <text evidence="1 11">DNA ligase that catalyzes the formation of phosphodiester linkages between 5'-phosphoryl and 3'-hydroxyl groups in double-stranded DNA using NAD as a coenzyme and as the energy source for the reaction. It is essential for DNA replication and repair of damaged DNA.</text>
</comment>
<evidence type="ECO:0000313" key="14">
    <source>
        <dbReference type="Proteomes" id="UP001597075"/>
    </source>
</evidence>
<dbReference type="Pfam" id="PF14520">
    <property type="entry name" value="HHH_5"/>
    <property type="match status" value="1"/>
</dbReference>
<sequence>MVEEPADNPYVRDPDTSFAPVDDLDAATAREQARRLRAAIEYHNYRYYVANDPVIADRTYDALFDRLDDLEAAFDLDDEHSPTRRVGGAPLDELETVEHVAPLLSLQSSGDAAEIREFDRRIREAVGDVTYSAEPKFDGFSVEVVYEDGVFDRAVTRGDGEEGEDVSANLRTVGSVPLRLRDAPDFLAVRGEVYMPRSGFQTLNQRRIERGDDPFANPRNAAAGTVRLLDPSTVADRPLDVFFYDVIETSATITSQREAFDLLRELGFRVNDETTLVEDVEAVLDYRDRLMAAREDLEYEIDGVVAKVDDVGKREQLGSTARHPRWAFAYKFPARTGETTVERIVVQVGRTGKLTPVALLDPVDLQGVTISRATLHNAAQIRDLGVHAGATVRVERAGDVIPEVSEVVADDENDSESFAMPETCPVCDGPVAREGEHHYCTNASCPAQLRRRLQHFCSRDAMDIEGVGEAAADRLVEAGLVESLADLYTLDVDDLAALDGWGERSAANLRDELAASEGADLGSFLYALGIRHVGTERARALAAAFDLSDLKNANAEDLQAVEDVGPEVAEAVTAFFESPANVETVDRLAEAVGPESPADEGGDELDGLTLVFTGSLPGYTRSELSNLLETHGANVTSSVSGATDYLVVGENPGQRKREQADAEDVETLDPAAFEERILSRL</sequence>
<feature type="binding site" evidence="11">
    <location>
        <position position="445"/>
    </location>
    <ligand>
        <name>Zn(2+)</name>
        <dbReference type="ChEBI" id="CHEBI:29105"/>
    </ligand>
</feature>
<dbReference type="Gene3D" id="3.40.50.10190">
    <property type="entry name" value="BRCT domain"/>
    <property type="match status" value="1"/>
</dbReference>
<evidence type="ECO:0000259" key="12">
    <source>
        <dbReference type="PROSITE" id="PS50172"/>
    </source>
</evidence>
<keyword evidence="14" id="KW-1185">Reference proteome</keyword>
<keyword evidence="3 11" id="KW-0235">DNA replication</keyword>
<evidence type="ECO:0000256" key="1">
    <source>
        <dbReference type="ARBA" id="ARBA00004067"/>
    </source>
</evidence>
<proteinExistence type="inferred from homology"/>
<dbReference type="PANTHER" id="PTHR23389">
    <property type="entry name" value="CHROMOSOME TRANSMISSION FIDELITY FACTOR 18"/>
    <property type="match status" value="1"/>
</dbReference>
<dbReference type="GO" id="GO:0003911">
    <property type="term" value="F:DNA ligase (NAD+) activity"/>
    <property type="evidence" value="ECO:0007669"/>
    <property type="project" value="UniProtKB-UniRule"/>
</dbReference>
<reference evidence="13 14" key="1">
    <citation type="journal article" date="2019" name="Int. J. Syst. Evol. Microbiol.">
        <title>The Global Catalogue of Microorganisms (GCM) 10K type strain sequencing project: providing services to taxonomists for standard genome sequencing and annotation.</title>
        <authorList>
            <consortium name="The Broad Institute Genomics Platform"/>
            <consortium name="The Broad Institute Genome Sequencing Center for Infectious Disease"/>
            <person name="Wu L."/>
            <person name="Ma J."/>
        </authorList>
    </citation>
    <scope>NUCLEOTIDE SEQUENCE [LARGE SCALE GENOMIC DNA]</scope>
    <source>
        <strain evidence="13 14">CGMCC 1.10594</strain>
    </source>
</reference>
<feature type="binding site" evidence="11">
    <location>
        <position position="440"/>
    </location>
    <ligand>
        <name>Zn(2+)</name>
        <dbReference type="ChEBI" id="CHEBI:29105"/>
    </ligand>
</feature>
<keyword evidence="4 11" id="KW-0479">Metal-binding</keyword>
<feature type="domain" description="BRCT" evidence="12">
    <location>
        <begin position="600"/>
        <end position="681"/>
    </location>
</feature>
<dbReference type="InterPro" id="IPR004150">
    <property type="entry name" value="NAD_DNA_ligase_OB"/>
</dbReference>
<feature type="binding site" evidence="11">
    <location>
        <position position="424"/>
    </location>
    <ligand>
        <name>Zn(2+)</name>
        <dbReference type="ChEBI" id="CHEBI:29105"/>
    </ligand>
</feature>
<dbReference type="Proteomes" id="UP001597075">
    <property type="component" value="Unassembled WGS sequence"/>
</dbReference>
<dbReference type="FunFam" id="1.10.150.20:FF:000007">
    <property type="entry name" value="DNA ligase"/>
    <property type="match status" value="1"/>
</dbReference>
<dbReference type="EMBL" id="JBHUDL010000010">
    <property type="protein sequence ID" value="MFD1634501.1"/>
    <property type="molecule type" value="Genomic_DNA"/>
</dbReference>
<dbReference type="PROSITE" id="PS50172">
    <property type="entry name" value="BRCT"/>
    <property type="match status" value="1"/>
</dbReference>
<keyword evidence="2 11" id="KW-0436">Ligase</keyword>
<feature type="binding site" evidence="11">
    <location>
        <position position="134"/>
    </location>
    <ligand>
        <name>NAD(+)</name>
        <dbReference type="ChEBI" id="CHEBI:57540"/>
    </ligand>
</feature>
<dbReference type="RefSeq" id="WP_256404748.1">
    <property type="nucleotide sequence ID" value="NZ_CP187151.1"/>
</dbReference>
<feature type="binding site" evidence="11">
    <location>
        <position position="192"/>
    </location>
    <ligand>
        <name>NAD(+)</name>
        <dbReference type="ChEBI" id="CHEBI:57540"/>
    </ligand>
</feature>
<dbReference type="CDD" id="cd17748">
    <property type="entry name" value="BRCT_DNA_ligase_like"/>
    <property type="match status" value="1"/>
</dbReference>
<dbReference type="Gene3D" id="2.40.50.140">
    <property type="entry name" value="Nucleic acid-binding proteins"/>
    <property type="match status" value="1"/>
</dbReference>
<dbReference type="InterPro" id="IPR013840">
    <property type="entry name" value="DNAligase_N"/>
</dbReference>
<dbReference type="InterPro" id="IPR001679">
    <property type="entry name" value="DNA_ligase"/>
</dbReference>